<evidence type="ECO:0000256" key="10">
    <source>
        <dbReference type="ARBA" id="ARBA00023180"/>
    </source>
</evidence>
<evidence type="ECO:0000256" key="3">
    <source>
        <dbReference type="ARBA" id="ARBA00008919"/>
    </source>
</evidence>
<evidence type="ECO:0000256" key="7">
    <source>
        <dbReference type="ARBA" id="ARBA00022968"/>
    </source>
</evidence>
<dbReference type="OMA" id="ICATECV"/>
<keyword evidence="8" id="KW-1133">Transmembrane helix</keyword>
<dbReference type="PANTHER" id="PTHR11929:SF194">
    <property type="entry name" value="ALPHA-(1,3)-FUCOSYLTRANSFERASE 10"/>
    <property type="match status" value="1"/>
</dbReference>
<evidence type="ECO:0000259" key="14">
    <source>
        <dbReference type="Pfam" id="PF00852"/>
    </source>
</evidence>
<name>D7G396_ECTSI</name>
<sequence>MDKEGSSTRDEEVLVEGVSDGGGVSLAGETKHADSSGAATGAMARGRGKTEGSNAMKVCSGYLNDYGIVPEDSWGTAPKAIQKSWIKMNCDRVLGMNGFSLEDPPSRGRNRAIVVVWNNINGWLDYLRPSFVNDARDICATECVFTNDRSLLPRADGVLFHLPTFNKKDGFPKQKPPAADYVFANLEPTTYENVQPLLRNKQFMSKFDLSMTYERNSDVPLGYVGSSSTSRYFKAPKASFKQKDGFGSPDAIAAFVSNCKAAGATNRFAYMEELMKHATVHSFGYCLHNREEPQLVPGSGATNRQENKVAVLGHYKFLLAFENNNQIRDYVTEKVYNGLQSGTLPVYWGAENVEDFVPKGSVVKASDFSSPADLGNHLKMLAANEEAYEAYFKWRDDPEEERRFAEKVISRSAYGVNAMCRLCDRVLSEQESLR</sequence>
<evidence type="ECO:0000256" key="5">
    <source>
        <dbReference type="ARBA" id="ARBA00022679"/>
    </source>
</evidence>
<keyword evidence="12" id="KW-0333">Golgi apparatus</keyword>
<protein>
    <recommendedName>
        <fullName evidence="12">Fucosyltransferase</fullName>
        <ecNumber evidence="12">2.4.1.-</ecNumber>
    </recommendedName>
</protein>
<evidence type="ECO:0000256" key="13">
    <source>
        <dbReference type="SAM" id="MobiDB-lite"/>
    </source>
</evidence>
<dbReference type="SUPFAM" id="SSF53756">
    <property type="entry name" value="UDP-Glycosyltransferase/glycogen phosphorylase"/>
    <property type="match status" value="1"/>
</dbReference>
<accession>D7G396</accession>
<dbReference type="InterPro" id="IPR001503">
    <property type="entry name" value="Glyco_trans_10"/>
</dbReference>
<dbReference type="EMBL" id="FN648708">
    <property type="protein sequence ID" value="CBJ26943.1"/>
    <property type="molecule type" value="Genomic_DNA"/>
</dbReference>
<evidence type="ECO:0000256" key="2">
    <source>
        <dbReference type="ARBA" id="ARBA00004922"/>
    </source>
</evidence>
<dbReference type="eggNOG" id="KOG2619">
    <property type="taxonomic scope" value="Eukaryota"/>
</dbReference>
<dbReference type="GO" id="GO:0046920">
    <property type="term" value="F:alpha-(1-&gt;3)-fucosyltransferase activity"/>
    <property type="evidence" value="ECO:0007669"/>
    <property type="project" value="TreeGrafter"/>
</dbReference>
<dbReference type="GO" id="GO:0032580">
    <property type="term" value="C:Golgi cisterna membrane"/>
    <property type="evidence" value="ECO:0007669"/>
    <property type="project" value="UniProtKB-SubCell"/>
</dbReference>
<dbReference type="FunFam" id="3.40.50.11660:FF:000002">
    <property type="entry name" value="Alpha-(1,3)-fucosyltransferase"/>
    <property type="match status" value="1"/>
</dbReference>
<dbReference type="EC" id="2.4.1.-" evidence="12"/>
<evidence type="ECO:0000256" key="12">
    <source>
        <dbReference type="RuleBase" id="RU003832"/>
    </source>
</evidence>
<reference evidence="16 17" key="1">
    <citation type="journal article" date="2010" name="Nature">
        <title>The Ectocarpus genome and the independent evolution of multicellularity in brown algae.</title>
        <authorList>
            <person name="Cock J.M."/>
            <person name="Sterck L."/>
            <person name="Rouze P."/>
            <person name="Scornet D."/>
            <person name="Allen A.E."/>
            <person name="Amoutzias G."/>
            <person name="Anthouard V."/>
            <person name="Artiguenave F."/>
            <person name="Aury J.M."/>
            <person name="Badger J.H."/>
            <person name="Beszteri B."/>
            <person name="Billiau K."/>
            <person name="Bonnet E."/>
            <person name="Bothwell J.H."/>
            <person name="Bowler C."/>
            <person name="Boyen C."/>
            <person name="Brownlee C."/>
            <person name="Carrano C.J."/>
            <person name="Charrier B."/>
            <person name="Cho G.Y."/>
            <person name="Coelho S.M."/>
            <person name="Collen J."/>
            <person name="Corre E."/>
            <person name="Da Silva C."/>
            <person name="Delage L."/>
            <person name="Delaroque N."/>
            <person name="Dittami S.M."/>
            <person name="Doulbeau S."/>
            <person name="Elias M."/>
            <person name="Farnham G."/>
            <person name="Gachon C.M."/>
            <person name="Gschloessl B."/>
            <person name="Heesch S."/>
            <person name="Jabbari K."/>
            <person name="Jubin C."/>
            <person name="Kawai H."/>
            <person name="Kimura K."/>
            <person name="Kloareg B."/>
            <person name="Kupper F.C."/>
            <person name="Lang D."/>
            <person name="Le Bail A."/>
            <person name="Leblanc C."/>
            <person name="Lerouge P."/>
            <person name="Lohr M."/>
            <person name="Lopez P.J."/>
            <person name="Martens C."/>
            <person name="Maumus F."/>
            <person name="Michel G."/>
            <person name="Miranda-Saavedra D."/>
            <person name="Morales J."/>
            <person name="Moreau H."/>
            <person name="Motomura T."/>
            <person name="Nagasato C."/>
            <person name="Napoli C.A."/>
            <person name="Nelson D.R."/>
            <person name="Nyvall-Collen P."/>
            <person name="Peters A.F."/>
            <person name="Pommier C."/>
            <person name="Potin P."/>
            <person name="Poulain J."/>
            <person name="Quesneville H."/>
            <person name="Read B."/>
            <person name="Rensing S.A."/>
            <person name="Ritter A."/>
            <person name="Rousvoal S."/>
            <person name="Samanta M."/>
            <person name="Samson G."/>
            <person name="Schroeder D.C."/>
            <person name="Segurens B."/>
            <person name="Strittmatter M."/>
            <person name="Tonon T."/>
            <person name="Tregear J.W."/>
            <person name="Valentin K."/>
            <person name="von Dassow P."/>
            <person name="Yamagishi T."/>
            <person name="Van de Peer Y."/>
            <person name="Wincker P."/>
        </authorList>
    </citation>
    <scope>NUCLEOTIDE SEQUENCE [LARGE SCALE GENOMIC DNA]</scope>
    <source>
        <strain evidence="17">Ec32 / CCAP1310/4</strain>
    </source>
</reference>
<proteinExistence type="inferred from homology"/>
<evidence type="ECO:0000256" key="9">
    <source>
        <dbReference type="ARBA" id="ARBA00023136"/>
    </source>
</evidence>
<keyword evidence="6 12" id="KW-0812">Transmembrane</keyword>
<evidence type="ECO:0000259" key="15">
    <source>
        <dbReference type="Pfam" id="PF17039"/>
    </source>
</evidence>
<evidence type="ECO:0000313" key="16">
    <source>
        <dbReference type="EMBL" id="CBJ26943.1"/>
    </source>
</evidence>
<gene>
    <name evidence="16" type="primary">FucT</name>
    <name evidence="16" type="ORF">Esi_0050_0098</name>
</gene>
<keyword evidence="9" id="KW-0472">Membrane</keyword>
<dbReference type="InterPro" id="IPR038577">
    <property type="entry name" value="GT10-like_C_sf"/>
</dbReference>
<feature type="region of interest" description="Disordered" evidence="13">
    <location>
        <begin position="1"/>
        <end position="52"/>
    </location>
</feature>
<feature type="compositionally biased region" description="Basic and acidic residues" evidence="13">
    <location>
        <begin position="1"/>
        <end position="12"/>
    </location>
</feature>
<keyword evidence="10" id="KW-0325">Glycoprotein</keyword>
<evidence type="ECO:0000256" key="11">
    <source>
        <dbReference type="ARBA" id="ARBA00037847"/>
    </source>
</evidence>
<dbReference type="STRING" id="2880.D7G396"/>
<comment type="pathway">
    <text evidence="2">Protein modification; protein glycosylation.</text>
</comment>
<keyword evidence="7" id="KW-0735">Signal-anchor</keyword>
<dbReference type="OrthoDB" id="427096at2759"/>
<keyword evidence="17" id="KW-1185">Reference proteome</keyword>
<feature type="domain" description="Fucosyltransferase C-terminal" evidence="14">
    <location>
        <begin position="251"/>
        <end position="431"/>
    </location>
</feature>
<evidence type="ECO:0000256" key="8">
    <source>
        <dbReference type="ARBA" id="ARBA00022989"/>
    </source>
</evidence>
<evidence type="ECO:0000256" key="6">
    <source>
        <dbReference type="ARBA" id="ARBA00022692"/>
    </source>
</evidence>
<keyword evidence="4 12" id="KW-0328">Glycosyltransferase</keyword>
<dbReference type="AlphaFoldDB" id="D7G396"/>
<dbReference type="Gene3D" id="3.40.50.11660">
    <property type="entry name" value="Glycosyl transferase family 10, C-terminal domain"/>
    <property type="match status" value="1"/>
</dbReference>
<dbReference type="InParanoid" id="D7G396"/>
<dbReference type="InterPro" id="IPR055270">
    <property type="entry name" value="Glyco_tran_10_C"/>
</dbReference>
<feature type="domain" description="Fucosyltransferase N-terminal" evidence="15">
    <location>
        <begin position="112"/>
        <end position="223"/>
    </location>
</feature>
<comment type="similarity">
    <text evidence="3 12">Belongs to the glycosyltransferase 10 family.</text>
</comment>
<evidence type="ECO:0000313" key="17">
    <source>
        <dbReference type="Proteomes" id="UP000002630"/>
    </source>
</evidence>
<evidence type="ECO:0000256" key="4">
    <source>
        <dbReference type="ARBA" id="ARBA00022676"/>
    </source>
</evidence>
<keyword evidence="5 12" id="KW-0808">Transferase</keyword>
<comment type="subcellular location">
    <subcellularLocation>
        <location evidence="11">Endomembrane system</location>
        <topology evidence="11">Single-pass membrane protein</topology>
    </subcellularLocation>
    <subcellularLocation>
        <location evidence="12">Golgi apparatus</location>
        <location evidence="12">Golgi stack membrane</location>
        <topology evidence="12">Single-pass type II membrane protein</topology>
    </subcellularLocation>
    <subcellularLocation>
        <location evidence="1">Membrane</location>
        <topology evidence="1">Single-pass type II membrane protein</topology>
    </subcellularLocation>
</comment>
<organism evidence="16 17">
    <name type="scientific">Ectocarpus siliculosus</name>
    <name type="common">Brown alga</name>
    <name type="synonym">Conferva siliculosa</name>
    <dbReference type="NCBI Taxonomy" id="2880"/>
    <lineage>
        <taxon>Eukaryota</taxon>
        <taxon>Sar</taxon>
        <taxon>Stramenopiles</taxon>
        <taxon>Ochrophyta</taxon>
        <taxon>PX clade</taxon>
        <taxon>Phaeophyceae</taxon>
        <taxon>Ectocarpales</taxon>
        <taxon>Ectocarpaceae</taxon>
        <taxon>Ectocarpus</taxon>
    </lineage>
</organism>
<dbReference type="Pfam" id="PF17039">
    <property type="entry name" value="Glyco_tran_10_N"/>
    <property type="match status" value="1"/>
</dbReference>
<dbReference type="Proteomes" id="UP000002630">
    <property type="component" value="Linkage Group LG09"/>
</dbReference>
<dbReference type="InterPro" id="IPR031481">
    <property type="entry name" value="Glyco_tran_10_N"/>
</dbReference>
<dbReference type="EMBL" id="FN649734">
    <property type="protein sequence ID" value="CBJ26943.1"/>
    <property type="molecule type" value="Genomic_DNA"/>
</dbReference>
<dbReference type="PANTHER" id="PTHR11929">
    <property type="entry name" value="ALPHA- 1,3 -FUCOSYLTRANSFERASE"/>
    <property type="match status" value="1"/>
</dbReference>
<dbReference type="SMR" id="D7G396"/>
<evidence type="ECO:0000256" key="1">
    <source>
        <dbReference type="ARBA" id="ARBA00004606"/>
    </source>
</evidence>
<dbReference type="Pfam" id="PF00852">
    <property type="entry name" value="Glyco_transf_10"/>
    <property type="match status" value="1"/>
</dbReference>
<dbReference type="UniPathway" id="UPA00378"/>